<dbReference type="Proteomes" id="UP000801492">
    <property type="component" value="Unassembled WGS sequence"/>
</dbReference>
<dbReference type="EMBL" id="VTPC01002087">
    <property type="protein sequence ID" value="KAF2900625.1"/>
    <property type="molecule type" value="Genomic_DNA"/>
</dbReference>
<keyword evidence="2" id="KW-1185">Reference proteome</keyword>
<evidence type="ECO:0000313" key="1">
    <source>
        <dbReference type="EMBL" id="KAF2900625.1"/>
    </source>
</evidence>
<reference evidence="1" key="1">
    <citation type="submission" date="2019-08" db="EMBL/GenBank/DDBJ databases">
        <title>The genome of the North American firefly Photinus pyralis.</title>
        <authorList>
            <consortium name="Photinus pyralis genome working group"/>
            <person name="Fallon T.R."/>
            <person name="Sander Lower S.E."/>
            <person name="Weng J.-K."/>
        </authorList>
    </citation>
    <scope>NUCLEOTIDE SEQUENCE</scope>
    <source>
        <strain evidence="1">TRF0915ILg1</strain>
        <tissue evidence="1">Whole body</tissue>
    </source>
</reference>
<gene>
    <name evidence="1" type="ORF">ILUMI_05564</name>
</gene>
<protein>
    <submittedName>
        <fullName evidence="1">Uncharacterized protein</fullName>
    </submittedName>
</protein>
<evidence type="ECO:0000313" key="2">
    <source>
        <dbReference type="Proteomes" id="UP000801492"/>
    </source>
</evidence>
<sequence length="62" mass="6319">MIIIMGVIGLVILIIIVMKFMPESTPQAPPPQVAYNPALTQQVQGPPQVGAPATAAPAQAAG</sequence>
<name>A0A8K0DHF5_IGNLU</name>
<organism evidence="1 2">
    <name type="scientific">Ignelater luminosus</name>
    <name type="common">Cucubano</name>
    <name type="synonym">Pyrophorus luminosus</name>
    <dbReference type="NCBI Taxonomy" id="2038154"/>
    <lineage>
        <taxon>Eukaryota</taxon>
        <taxon>Metazoa</taxon>
        <taxon>Ecdysozoa</taxon>
        <taxon>Arthropoda</taxon>
        <taxon>Hexapoda</taxon>
        <taxon>Insecta</taxon>
        <taxon>Pterygota</taxon>
        <taxon>Neoptera</taxon>
        <taxon>Endopterygota</taxon>
        <taxon>Coleoptera</taxon>
        <taxon>Polyphaga</taxon>
        <taxon>Elateriformia</taxon>
        <taxon>Elateroidea</taxon>
        <taxon>Elateridae</taxon>
        <taxon>Agrypninae</taxon>
        <taxon>Pyrophorini</taxon>
        <taxon>Ignelater</taxon>
    </lineage>
</organism>
<accession>A0A8K0DHF5</accession>
<comment type="caution">
    <text evidence="1">The sequence shown here is derived from an EMBL/GenBank/DDBJ whole genome shotgun (WGS) entry which is preliminary data.</text>
</comment>
<dbReference type="AlphaFoldDB" id="A0A8K0DHF5"/>
<proteinExistence type="predicted"/>